<comment type="similarity">
    <text evidence="1">Belongs to the peptidase A1 family.</text>
</comment>
<sequence>MSEQPKAVVALRNDDAQWYTGDVVIGAKALRVVFATSASDLWVASEKYSVAASLTGHETGGSFGAHWHGLAVTGAIVTDVPKVAGAPLARAATPAAFGVVPRRDASLSNLPADGVFGLGLPEGSAVKSNSGARAPLELVGNAFPPSALFSFYLTADAGAHGSFLTLGGFDAARAVKAAGKREAANFENEKLRWLRVQAGSTKWKVGLRRFGPHAHNELSLDYCQSSRVGCSAIFDTATPDIEVPRRFYKSFVRTLVYETGLKCFYDNNRLVCDECTADQFSALEFEFSAGERYLVQPSDYLVDDGHFRCRVLISERHHERDDVFVLGAPFLKTHYTVYDARSADDCRVGLGCLSNRYSDTGGGTCFGGVGSFDGATGTRYCFTNSAGKYGSICFSTAWPYYFFVAAGSFFFALGVGTLAHLVYRAVRSGLREYQMRKTQRVQCAPMPETIDGPAPEEDDEEDMLGIPLLPRRPRQDQV</sequence>
<dbReference type="SUPFAM" id="SSF50630">
    <property type="entry name" value="Acid proteases"/>
    <property type="match status" value="1"/>
</dbReference>
<feature type="compositionally biased region" description="Acidic residues" evidence="3">
    <location>
        <begin position="454"/>
        <end position="463"/>
    </location>
</feature>
<dbReference type="EMBL" id="HBGJ01000450">
    <property type="protein sequence ID" value="CAD9242000.1"/>
    <property type="molecule type" value="Transcribed_RNA"/>
</dbReference>
<feature type="disulfide bond" evidence="2">
    <location>
        <begin position="272"/>
        <end position="309"/>
    </location>
</feature>
<protein>
    <recommendedName>
        <fullName evidence="5">Peptidase A1 domain-containing protein</fullName>
    </recommendedName>
</protein>
<dbReference type="GO" id="GO:0006508">
    <property type="term" value="P:proteolysis"/>
    <property type="evidence" value="ECO:0007669"/>
    <property type="project" value="InterPro"/>
</dbReference>
<dbReference type="InterPro" id="IPR001461">
    <property type="entry name" value="Aspartic_peptidase_A1"/>
</dbReference>
<dbReference type="CDD" id="cd05471">
    <property type="entry name" value="pepsin_like"/>
    <property type="match status" value="1"/>
</dbReference>
<dbReference type="PROSITE" id="PS51767">
    <property type="entry name" value="PEPTIDASE_A1"/>
    <property type="match status" value="1"/>
</dbReference>
<dbReference type="InterPro" id="IPR034164">
    <property type="entry name" value="Pepsin-like_dom"/>
</dbReference>
<reference evidence="6" key="1">
    <citation type="submission" date="2021-01" db="EMBL/GenBank/DDBJ databases">
        <authorList>
            <person name="Corre E."/>
            <person name="Pelletier E."/>
            <person name="Niang G."/>
            <person name="Scheremetjew M."/>
            <person name="Finn R."/>
            <person name="Kale V."/>
            <person name="Holt S."/>
            <person name="Cochrane G."/>
            <person name="Meng A."/>
            <person name="Brown T."/>
            <person name="Cohen L."/>
        </authorList>
    </citation>
    <scope>NUCLEOTIDE SEQUENCE</scope>
    <source>
        <strain evidence="6">CCMP2877</strain>
    </source>
</reference>
<keyword evidence="2" id="KW-1015">Disulfide bond</keyword>
<organism evidence="6">
    <name type="scientific">Phaeomonas parva</name>
    <dbReference type="NCBI Taxonomy" id="124430"/>
    <lineage>
        <taxon>Eukaryota</taxon>
        <taxon>Sar</taxon>
        <taxon>Stramenopiles</taxon>
        <taxon>Ochrophyta</taxon>
        <taxon>Pinguiophyceae</taxon>
        <taxon>Pinguiochrysidales</taxon>
        <taxon>Pinguiochrysidaceae</taxon>
        <taxon>Phaeomonas</taxon>
    </lineage>
</organism>
<keyword evidence="4" id="KW-0812">Transmembrane</keyword>
<dbReference type="Pfam" id="PF00026">
    <property type="entry name" value="Asp"/>
    <property type="match status" value="1"/>
</dbReference>
<name>A0A7S1TNZ5_9STRA</name>
<dbReference type="PANTHER" id="PTHR47966">
    <property type="entry name" value="BETA-SITE APP-CLEAVING ENZYME, ISOFORM A-RELATED"/>
    <property type="match status" value="1"/>
</dbReference>
<keyword evidence="4" id="KW-0472">Membrane</keyword>
<dbReference type="InterPro" id="IPR021109">
    <property type="entry name" value="Peptidase_aspartic_dom_sf"/>
</dbReference>
<evidence type="ECO:0000256" key="2">
    <source>
        <dbReference type="PIRSR" id="PIRSR601461-2"/>
    </source>
</evidence>
<evidence type="ECO:0000256" key="1">
    <source>
        <dbReference type="ARBA" id="ARBA00007447"/>
    </source>
</evidence>
<feature type="region of interest" description="Disordered" evidence="3">
    <location>
        <begin position="444"/>
        <end position="478"/>
    </location>
</feature>
<evidence type="ECO:0000256" key="4">
    <source>
        <dbReference type="SAM" id="Phobius"/>
    </source>
</evidence>
<dbReference type="PRINTS" id="PR00792">
    <property type="entry name" value="PEPSIN"/>
</dbReference>
<dbReference type="Gene3D" id="2.40.70.10">
    <property type="entry name" value="Acid Proteases"/>
    <property type="match status" value="2"/>
</dbReference>
<keyword evidence="4" id="KW-1133">Transmembrane helix</keyword>
<gene>
    <name evidence="6" type="ORF">PPAR1163_LOCUS342</name>
</gene>
<dbReference type="GO" id="GO:0004190">
    <property type="term" value="F:aspartic-type endopeptidase activity"/>
    <property type="evidence" value="ECO:0007669"/>
    <property type="project" value="InterPro"/>
</dbReference>
<accession>A0A7S1TNZ5</accession>
<feature type="transmembrane region" description="Helical" evidence="4">
    <location>
        <begin position="398"/>
        <end position="426"/>
    </location>
</feature>
<dbReference type="InterPro" id="IPR033121">
    <property type="entry name" value="PEPTIDASE_A1"/>
</dbReference>
<proteinExistence type="inferred from homology"/>
<evidence type="ECO:0000259" key="5">
    <source>
        <dbReference type="PROSITE" id="PS51767"/>
    </source>
</evidence>
<dbReference type="AlphaFoldDB" id="A0A7S1TNZ5"/>
<evidence type="ECO:0000256" key="3">
    <source>
        <dbReference type="SAM" id="MobiDB-lite"/>
    </source>
</evidence>
<feature type="domain" description="Peptidase A1" evidence="5">
    <location>
        <begin position="19"/>
        <end position="351"/>
    </location>
</feature>
<evidence type="ECO:0000313" key="6">
    <source>
        <dbReference type="EMBL" id="CAD9242000.1"/>
    </source>
</evidence>